<keyword evidence="1" id="KW-0812">Transmembrane</keyword>
<proteinExistence type="predicted"/>
<sequence>MLLIAYKVLSPKVTNSDNHHIFIMYYFLLILNIETIISNYIYIEKFITKLVINHSRSESKLLPISLLSFHCKY</sequence>
<feature type="transmembrane region" description="Helical" evidence="1">
    <location>
        <begin position="20"/>
        <end position="42"/>
    </location>
</feature>
<accession>A0A1S9SZ22</accession>
<name>A0A1S9SZ22_BACMY</name>
<reference evidence="2 3" key="1">
    <citation type="submission" date="2017-01" db="EMBL/GenBank/DDBJ databases">
        <title>Bacillus cereus isolates.</title>
        <authorList>
            <person name="Beno S.M."/>
        </authorList>
    </citation>
    <scope>NUCLEOTIDE SEQUENCE [LARGE SCALE GENOMIC DNA]</scope>
    <source>
        <strain evidence="2 3">FSL W7-1108</strain>
    </source>
</reference>
<organism evidence="2 3">
    <name type="scientific">Bacillus mycoides</name>
    <dbReference type="NCBI Taxonomy" id="1405"/>
    <lineage>
        <taxon>Bacteria</taxon>
        <taxon>Bacillati</taxon>
        <taxon>Bacillota</taxon>
        <taxon>Bacilli</taxon>
        <taxon>Bacillales</taxon>
        <taxon>Bacillaceae</taxon>
        <taxon>Bacillus</taxon>
        <taxon>Bacillus cereus group</taxon>
    </lineage>
</organism>
<keyword evidence="1" id="KW-0472">Membrane</keyword>
<keyword evidence="1" id="KW-1133">Transmembrane helix</keyword>
<gene>
    <name evidence="2" type="ORF">BW900_29815</name>
</gene>
<protein>
    <submittedName>
        <fullName evidence="2">Uncharacterized protein</fullName>
    </submittedName>
</protein>
<evidence type="ECO:0000313" key="2">
    <source>
        <dbReference type="EMBL" id="OOR02912.1"/>
    </source>
</evidence>
<comment type="caution">
    <text evidence="2">The sequence shown here is derived from an EMBL/GenBank/DDBJ whole genome shotgun (WGS) entry which is preliminary data.</text>
</comment>
<evidence type="ECO:0000256" key="1">
    <source>
        <dbReference type="SAM" id="Phobius"/>
    </source>
</evidence>
<dbReference type="Proteomes" id="UP000190696">
    <property type="component" value="Unassembled WGS sequence"/>
</dbReference>
<dbReference type="EMBL" id="MUAI01000074">
    <property type="protein sequence ID" value="OOR02912.1"/>
    <property type="molecule type" value="Genomic_DNA"/>
</dbReference>
<dbReference type="AlphaFoldDB" id="A0A1S9SZ22"/>
<evidence type="ECO:0000313" key="3">
    <source>
        <dbReference type="Proteomes" id="UP000190696"/>
    </source>
</evidence>